<organism evidence="2 3">
    <name type="scientific">Colletotrichum plurivorum</name>
    <dbReference type="NCBI Taxonomy" id="2175906"/>
    <lineage>
        <taxon>Eukaryota</taxon>
        <taxon>Fungi</taxon>
        <taxon>Dikarya</taxon>
        <taxon>Ascomycota</taxon>
        <taxon>Pezizomycotina</taxon>
        <taxon>Sordariomycetes</taxon>
        <taxon>Hypocreomycetidae</taxon>
        <taxon>Glomerellales</taxon>
        <taxon>Glomerellaceae</taxon>
        <taxon>Colletotrichum</taxon>
        <taxon>Colletotrichum orchidearum species complex</taxon>
    </lineage>
</organism>
<reference evidence="2" key="1">
    <citation type="journal article" date="2020" name="Phytopathology">
        <title>Genome Sequence Resources of Colletotrichum truncatum, C. plurivorum, C. musicola, and C. sojae: Four Species Pathogenic to Soybean (Glycine max).</title>
        <authorList>
            <person name="Rogerio F."/>
            <person name="Boufleur T.R."/>
            <person name="Ciampi-Guillardi M."/>
            <person name="Sukno S.A."/>
            <person name="Thon M.R."/>
            <person name="Massola Junior N.S."/>
            <person name="Baroncelli R."/>
        </authorList>
    </citation>
    <scope>NUCLEOTIDE SEQUENCE</scope>
    <source>
        <strain evidence="2">LFN00145</strain>
    </source>
</reference>
<sequence length="129" mass="13710">MLFLQLQGVLAGMTGAILRGVPGTNQWEVQAVVAVASLAKREKIPPGQGPGKDGSASSRCAAQCRPTESDCAANRTHFASHQRGLDPQDPYLDTTPMVQSPGQRAGGRRPEDWAGLDVRQALPSDFSEL</sequence>
<proteinExistence type="predicted"/>
<name>A0A8H6NA98_9PEZI</name>
<keyword evidence="3" id="KW-1185">Reference proteome</keyword>
<feature type="region of interest" description="Disordered" evidence="1">
    <location>
        <begin position="75"/>
        <end position="129"/>
    </location>
</feature>
<evidence type="ECO:0000313" key="2">
    <source>
        <dbReference type="EMBL" id="KAF6826157.1"/>
    </source>
</evidence>
<gene>
    <name evidence="2" type="ORF">CPLU01_09805</name>
</gene>
<comment type="caution">
    <text evidence="2">The sequence shown here is derived from an EMBL/GenBank/DDBJ whole genome shotgun (WGS) entry which is preliminary data.</text>
</comment>
<dbReference type="Proteomes" id="UP000654918">
    <property type="component" value="Unassembled WGS sequence"/>
</dbReference>
<evidence type="ECO:0000313" key="3">
    <source>
        <dbReference type="Proteomes" id="UP000654918"/>
    </source>
</evidence>
<dbReference type="AlphaFoldDB" id="A0A8H6NA98"/>
<protein>
    <submittedName>
        <fullName evidence="2">Uncharacterized protein</fullName>
    </submittedName>
</protein>
<accession>A0A8H6NA98</accession>
<feature type="region of interest" description="Disordered" evidence="1">
    <location>
        <begin position="39"/>
        <end position="60"/>
    </location>
</feature>
<dbReference type="EMBL" id="WIGO01000159">
    <property type="protein sequence ID" value="KAF6826157.1"/>
    <property type="molecule type" value="Genomic_DNA"/>
</dbReference>
<evidence type="ECO:0000256" key="1">
    <source>
        <dbReference type="SAM" id="MobiDB-lite"/>
    </source>
</evidence>